<gene>
    <name evidence="1" type="ORF">FSB_LOCUS43523</name>
</gene>
<protein>
    <submittedName>
        <fullName evidence="1">Uncharacterized protein</fullName>
    </submittedName>
</protein>
<dbReference type="AlphaFoldDB" id="A0A2N9HVF6"/>
<organism evidence="1">
    <name type="scientific">Fagus sylvatica</name>
    <name type="common">Beechnut</name>
    <dbReference type="NCBI Taxonomy" id="28930"/>
    <lineage>
        <taxon>Eukaryota</taxon>
        <taxon>Viridiplantae</taxon>
        <taxon>Streptophyta</taxon>
        <taxon>Embryophyta</taxon>
        <taxon>Tracheophyta</taxon>
        <taxon>Spermatophyta</taxon>
        <taxon>Magnoliopsida</taxon>
        <taxon>eudicotyledons</taxon>
        <taxon>Gunneridae</taxon>
        <taxon>Pentapetalae</taxon>
        <taxon>rosids</taxon>
        <taxon>fabids</taxon>
        <taxon>Fagales</taxon>
        <taxon>Fagaceae</taxon>
        <taxon>Fagus</taxon>
    </lineage>
</organism>
<accession>A0A2N9HVF6</accession>
<reference evidence="1" key="1">
    <citation type="submission" date="2018-02" db="EMBL/GenBank/DDBJ databases">
        <authorList>
            <person name="Cohen D.B."/>
            <person name="Kent A.D."/>
        </authorList>
    </citation>
    <scope>NUCLEOTIDE SEQUENCE</scope>
</reference>
<evidence type="ECO:0000313" key="1">
    <source>
        <dbReference type="EMBL" id="SPD15641.1"/>
    </source>
</evidence>
<dbReference type="EMBL" id="OIVN01004131">
    <property type="protein sequence ID" value="SPD15641.1"/>
    <property type="molecule type" value="Genomic_DNA"/>
</dbReference>
<sequence length="278" mass="32174">MGLRTLLLSRHTSSREERDILCASINFRSTMCKRTTEPPTHHFKVTIPSISSSISSGVPPKTEITRGMWFLNTTVNLLVSIKSTTVDRVTNLWRTRELQDQRLPNPNTLHLGYDWVKPPVKTHGRLYFGLPKSSSMGQPRTHHVFEPFGHFDPCLDPGLDPIHERRSDLKGDRLNHNTFYTDRKQRHHHEPIGHDRDQCLPPIFNLELHYSQHFDRGFDQKPCRFQRFDRNSNHKLHHPQRQDSWTIAKDIPLAWVEASAPIYPSKTLGSQCKVQGTG</sequence>
<name>A0A2N9HVF6_FAGSY</name>
<proteinExistence type="predicted"/>